<dbReference type="InterPro" id="IPR036390">
    <property type="entry name" value="WH_DNA-bd_sf"/>
</dbReference>
<protein>
    <submittedName>
        <fullName evidence="2">MarR family winged helix-turn-helix transcriptional regulator</fullName>
    </submittedName>
</protein>
<dbReference type="Proteomes" id="UP001160625">
    <property type="component" value="Unassembled WGS sequence"/>
</dbReference>
<dbReference type="SMART" id="SM00347">
    <property type="entry name" value="HTH_MARR"/>
    <property type="match status" value="1"/>
</dbReference>
<dbReference type="Gene3D" id="1.10.10.10">
    <property type="entry name" value="Winged helix-like DNA-binding domain superfamily/Winged helix DNA-binding domain"/>
    <property type="match status" value="1"/>
</dbReference>
<evidence type="ECO:0000259" key="1">
    <source>
        <dbReference type="PROSITE" id="PS50995"/>
    </source>
</evidence>
<evidence type="ECO:0000313" key="3">
    <source>
        <dbReference type="Proteomes" id="UP001160625"/>
    </source>
</evidence>
<feature type="domain" description="HTH marR-type" evidence="1">
    <location>
        <begin position="11"/>
        <end position="148"/>
    </location>
</feature>
<dbReference type="SUPFAM" id="SSF46785">
    <property type="entry name" value="Winged helix' DNA-binding domain"/>
    <property type="match status" value="1"/>
</dbReference>
<organism evidence="2 3">
    <name type="scientific">Sphingomonas oryzagri</name>
    <dbReference type="NCBI Taxonomy" id="3042314"/>
    <lineage>
        <taxon>Bacteria</taxon>
        <taxon>Pseudomonadati</taxon>
        <taxon>Pseudomonadota</taxon>
        <taxon>Alphaproteobacteria</taxon>
        <taxon>Sphingomonadales</taxon>
        <taxon>Sphingomonadaceae</taxon>
        <taxon>Sphingomonas</taxon>
    </lineage>
</organism>
<dbReference type="Pfam" id="PF01047">
    <property type="entry name" value="MarR"/>
    <property type="match status" value="1"/>
</dbReference>
<comment type="caution">
    <text evidence="2">The sequence shown here is derived from an EMBL/GenBank/DDBJ whole genome shotgun (WGS) entry which is preliminary data.</text>
</comment>
<dbReference type="InterPro" id="IPR000835">
    <property type="entry name" value="HTH_MarR-typ"/>
</dbReference>
<name>A0ABT6N4D3_9SPHN</name>
<reference evidence="2" key="1">
    <citation type="submission" date="2023-04" db="EMBL/GenBank/DDBJ databases">
        <title>Sphingomonas sp. MAHUQ-71 isolated from rice field.</title>
        <authorList>
            <person name="Huq M.A."/>
        </authorList>
    </citation>
    <scope>NUCLEOTIDE SEQUENCE</scope>
    <source>
        <strain evidence="2">MAHUQ-71</strain>
    </source>
</reference>
<dbReference type="InterPro" id="IPR039422">
    <property type="entry name" value="MarR/SlyA-like"/>
</dbReference>
<keyword evidence="3" id="KW-1185">Reference proteome</keyword>
<dbReference type="EMBL" id="JARYGZ010000001">
    <property type="protein sequence ID" value="MDH7639216.1"/>
    <property type="molecule type" value="Genomic_DNA"/>
</dbReference>
<dbReference type="InterPro" id="IPR036388">
    <property type="entry name" value="WH-like_DNA-bd_sf"/>
</dbReference>
<dbReference type="RefSeq" id="WP_281044478.1">
    <property type="nucleotide sequence ID" value="NZ_JARYGZ010000001.1"/>
</dbReference>
<dbReference type="PROSITE" id="PS50995">
    <property type="entry name" value="HTH_MARR_2"/>
    <property type="match status" value="1"/>
</dbReference>
<gene>
    <name evidence="2" type="ORF">QGN17_10785</name>
</gene>
<evidence type="ECO:0000313" key="2">
    <source>
        <dbReference type="EMBL" id="MDH7639216.1"/>
    </source>
</evidence>
<dbReference type="PANTHER" id="PTHR33164">
    <property type="entry name" value="TRANSCRIPTIONAL REGULATOR, MARR FAMILY"/>
    <property type="match status" value="1"/>
</dbReference>
<accession>A0ABT6N4D3</accession>
<sequence length="148" mass="16732">MHHYSSAIDQLNCACNALRKASRAVTRFYDEVMEGTGLSLAQFAVLWNIARREPLPLMDLAHILVMDRTTLYRALRPLEREGWVALEDGQGRAKTVRLTDKGHHAVKNSTDAWQAAQRRLVEKFGLDRWGATEAALQDLVTISQEAMQ</sequence>
<dbReference type="PANTHER" id="PTHR33164:SF105">
    <property type="entry name" value="TRANSCRIPTIONAL REPRESSOR PROTEIN-RELATED"/>
    <property type="match status" value="1"/>
</dbReference>
<proteinExistence type="predicted"/>